<name>A0A6L2LE28_TANCI</name>
<accession>A0A6L2LE28</accession>
<organism evidence="1">
    <name type="scientific">Tanacetum cinerariifolium</name>
    <name type="common">Dalmatian daisy</name>
    <name type="synonym">Chrysanthemum cinerariifolium</name>
    <dbReference type="NCBI Taxonomy" id="118510"/>
    <lineage>
        <taxon>Eukaryota</taxon>
        <taxon>Viridiplantae</taxon>
        <taxon>Streptophyta</taxon>
        <taxon>Embryophyta</taxon>
        <taxon>Tracheophyta</taxon>
        <taxon>Spermatophyta</taxon>
        <taxon>Magnoliopsida</taxon>
        <taxon>eudicotyledons</taxon>
        <taxon>Gunneridae</taxon>
        <taxon>Pentapetalae</taxon>
        <taxon>asterids</taxon>
        <taxon>campanulids</taxon>
        <taxon>Asterales</taxon>
        <taxon>Asteraceae</taxon>
        <taxon>Asteroideae</taxon>
        <taxon>Anthemideae</taxon>
        <taxon>Anthemidinae</taxon>
        <taxon>Tanacetum</taxon>
    </lineage>
</organism>
<reference evidence="1" key="1">
    <citation type="journal article" date="2019" name="Sci. Rep.">
        <title>Draft genome of Tanacetum cinerariifolium, the natural source of mosquito coil.</title>
        <authorList>
            <person name="Yamashiro T."/>
            <person name="Shiraishi A."/>
            <person name="Satake H."/>
            <person name="Nakayama K."/>
        </authorList>
    </citation>
    <scope>NUCLEOTIDE SEQUENCE</scope>
</reference>
<sequence length="88" mass="10154">MRGELELSIVLNYGKEVVIEDGNWVEGPMMRDLIRLRGFLGKAWYWRMKILRSVLFRKEIMVGPKGNRVKVAEKEETGKFHGSFDGGP</sequence>
<proteinExistence type="predicted"/>
<comment type="caution">
    <text evidence="1">The sequence shown here is derived from an EMBL/GenBank/DDBJ whole genome shotgun (WGS) entry which is preliminary data.</text>
</comment>
<dbReference type="EMBL" id="BKCJ010004003">
    <property type="protein sequence ID" value="GEU58434.1"/>
    <property type="molecule type" value="Genomic_DNA"/>
</dbReference>
<protein>
    <submittedName>
        <fullName evidence="1">Uncharacterized protein</fullName>
    </submittedName>
</protein>
<dbReference type="AlphaFoldDB" id="A0A6L2LE28"/>
<evidence type="ECO:0000313" key="1">
    <source>
        <dbReference type="EMBL" id="GEU58434.1"/>
    </source>
</evidence>
<gene>
    <name evidence="1" type="ORF">Tci_030412</name>
</gene>